<organism evidence="1 2">
    <name type="scientific">Rhizobium meliloti</name>
    <name type="common">Ensifer meliloti</name>
    <name type="synonym">Sinorhizobium meliloti</name>
    <dbReference type="NCBI Taxonomy" id="382"/>
    <lineage>
        <taxon>Bacteria</taxon>
        <taxon>Pseudomonadati</taxon>
        <taxon>Pseudomonadota</taxon>
        <taxon>Alphaproteobacteria</taxon>
        <taxon>Hyphomicrobiales</taxon>
        <taxon>Rhizobiaceae</taxon>
        <taxon>Sinorhizobium/Ensifer group</taxon>
        <taxon>Sinorhizobium</taxon>
    </lineage>
</organism>
<gene>
    <name evidence="1" type="ORF">GHK53_25650</name>
</gene>
<dbReference type="RefSeq" id="WP_014529516.1">
    <property type="nucleotide sequence ID" value="NZ_BJNJ01000083.1"/>
</dbReference>
<protein>
    <submittedName>
        <fullName evidence="1">Uncharacterized protein</fullName>
    </submittedName>
</protein>
<name>A0AAW9TV43_RHIML</name>
<proteinExistence type="predicted"/>
<sequence length="215" mass="24776">MLARVSNIEAYRQWKNWRPLFDGQEEPTVEDLVRFITVDEPSAAMRAGTAFHRAMELAQDGEHEEFEANGYRFILPDAELSVPAVREMRAYGTYGGLEVTGQVDAIHGKIVFDHKTTSKFDPERYLDGCQWKFYLDLFEADQFQWNIFLIKEEEPQVYRVAKPHVLKAYRYPGLRADCEALAADYLAFAREHLTLPAATNQNDIDAIRQHPLMAC</sequence>
<dbReference type="AlphaFoldDB" id="A0AAW9TV43"/>
<accession>A0AAW9TV43</accession>
<dbReference type="EMBL" id="WISR01000207">
    <property type="protein sequence ID" value="MQW36062.1"/>
    <property type="molecule type" value="Genomic_DNA"/>
</dbReference>
<comment type="caution">
    <text evidence="1">The sequence shown here is derived from an EMBL/GenBank/DDBJ whole genome shotgun (WGS) entry which is preliminary data.</text>
</comment>
<evidence type="ECO:0000313" key="1">
    <source>
        <dbReference type="EMBL" id="MQW36062.1"/>
    </source>
</evidence>
<evidence type="ECO:0000313" key="2">
    <source>
        <dbReference type="Proteomes" id="UP000429484"/>
    </source>
</evidence>
<reference evidence="1 2" key="1">
    <citation type="journal article" date="2013" name="Genome Biol.">
        <title>Comparative genomics of the core and accessory genomes of 48 Sinorhizobium strains comprising five genospecies.</title>
        <authorList>
            <person name="Sugawara M."/>
            <person name="Epstein B."/>
            <person name="Badgley B.D."/>
            <person name="Unno T."/>
            <person name="Xu L."/>
            <person name="Reese J."/>
            <person name="Gyaneshwar P."/>
            <person name="Denny R."/>
            <person name="Mudge J."/>
            <person name="Bharti A.K."/>
            <person name="Farmer A.D."/>
            <person name="May G.D."/>
            <person name="Woodward J.E."/>
            <person name="Medigue C."/>
            <person name="Vallenet D."/>
            <person name="Lajus A."/>
            <person name="Rouy Z."/>
            <person name="Martinez-Vaz B."/>
            <person name="Tiffin P."/>
            <person name="Young N.D."/>
            <person name="Sadowsky M.J."/>
        </authorList>
    </citation>
    <scope>NUCLEOTIDE SEQUENCE [LARGE SCALE GENOMIC DNA]</scope>
    <source>
        <strain evidence="1 2">N6B1</strain>
    </source>
</reference>
<dbReference type="Proteomes" id="UP000429484">
    <property type="component" value="Unassembled WGS sequence"/>
</dbReference>